<dbReference type="Proteomes" id="UP000731465">
    <property type="component" value="Unassembled WGS sequence"/>
</dbReference>
<gene>
    <name evidence="1" type="ORF">J5V48_08810</name>
</gene>
<name>A0ABS7DIS5_9GAMM</name>
<evidence type="ECO:0000313" key="1">
    <source>
        <dbReference type="EMBL" id="MBW7570992.1"/>
    </source>
</evidence>
<reference evidence="1 2" key="1">
    <citation type="submission" date="2021-03" db="EMBL/GenBank/DDBJ databases">
        <title>Succinivibrio sp. nov. isolated from feces of cow.</title>
        <authorList>
            <person name="Choi J.-Y."/>
        </authorList>
    </citation>
    <scope>NUCLEOTIDE SEQUENCE [LARGE SCALE GENOMIC DNA]</scope>
    <source>
        <strain evidence="1 2">AGMB01872</strain>
    </source>
</reference>
<evidence type="ECO:0000313" key="2">
    <source>
        <dbReference type="Proteomes" id="UP000731465"/>
    </source>
</evidence>
<comment type="caution">
    <text evidence="1">The sequence shown here is derived from an EMBL/GenBank/DDBJ whole genome shotgun (WGS) entry which is preliminary data.</text>
</comment>
<accession>A0ABS7DIS5</accession>
<proteinExistence type="predicted"/>
<dbReference type="NCBIfam" id="TIGR04076">
    <property type="entry name" value="TIGR04076 family protein"/>
    <property type="match status" value="1"/>
</dbReference>
<organism evidence="1 2">
    <name type="scientific">Succinivibrio faecicola</name>
    <dbReference type="NCBI Taxonomy" id="2820300"/>
    <lineage>
        <taxon>Bacteria</taxon>
        <taxon>Pseudomonadati</taxon>
        <taxon>Pseudomonadota</taxon>
        <taxon>Gammaproteobacteria</taxon>
        <taxon>Aeromonadales</taxon>
        <taxon>Succinivibrionaceae</taxon>
        <taxon>Succinivibrio</taxon>
    </lineage>
</organism>
<protein>
    <submittedName>
        <fullName evidence="1">TIGR04076 family protein</fullName>
    </submittedName>
</protein>
<dbReference type="EMBL" id="JAGFNY010000041">
    <property type="protein sequence ID" value="MBW7570992.1"/>
    <property type="molecule type" value="Genomic_DNA"/>
</dbReference>
<dbReference type="InterPro" id="IPR023811">
    <property type="entry name" value="CHP04076"/>
</dbReference>
<sequence>MQIIKEVGKIKKIKITVVDRLGKKGCHRGMKVGMTFDYEKDRGLMCPMAAHIAFVYADILKYGGNFGGETPYKTRFCCSDPDTVIVYSIEIVE</sequence>
<keyword evidence="2" id="KW-1185">Reference proteome</keyword>
<dbReference type="RefSeq" id="WP_219938214.1">
    <property type="nucleotide sequence ID" value="NZ_JAGFNY010000041.1"/>
</dbReference>